<comment type="caution">
    <text evidence="1">The sequence shown here is derived from an EMBL/GenBank/DDBJ whole genome shotgun (WGS) entry which is preliminary data.</text>
</comment>
<name>A0A8S1YJV8_PAROT</name>
<evidence type="ECO:0000313" key="2">
    <source>
        <dbReference type="Proteomes" id="UP000683925"/>
    </source>
</evidence>
<gene>
    <name evidence="1" type="ORF">POCTA_138.1.T1700032</name>
</gene>
<dbReference type="EMBL" id="CAJJDP010000173">
    <property type="protein sequence ID" value="CAD8214149.1"/>
    <property type="molecule type" value="Genomic_DNA"/>
</dbReference>
<proteinExistence type="predicted"/>
<evidence type="ECO:0000313" key="1">
    <source>
        <dbReference type="EMBL" id="CAD8214149.1"/>
    </source>
</evidence>
<dbReference type="AlphaFoldDB" id="A0A8S1YJV8"/>
<dbReference type="Proteomes" id="UP000683925">
    <property type="component" value="Unassembled WGS sequence"/>
</dbReference>
<organism evidence="1 2">
    <name type="scientific">Paramecium octaurelia</name>
    <dbReference type="NCBI Taxonomy" id="43137"/>
    <lineage>
        <taxon>Eukaryota</taxon>
        <taxon>Sar</taxon>
        <taxon>Alveolata</taxon>
        <taxon>Ciliophora</taxon>
        <taxon>Intramacronucleata</taxon>
        <taxon>Oligohymenophorea</taxon>
        <taxon>Peniculida</taxon>
        <taxon>Parameciidae</taxon>
        <taxon>Paramecium</taxon>
    </lineage>
</organism>
<keyword evidence="2" id="KW-1185">Reference proteome</keyword>
<protein>
    <submittedName>
        <fullName evidence="1">Uncharacterized protein</fullName>
    </submittedName>
</protein>
<sequence>MFNCEEQDHDQQEIILVCLNVDCQFKKACCLDCIEKHNQHKKDLKSINQVAQ</sequence>
<reference evidence="1" key="1">
    <citation type="submission" date="2021-01" db="EMBL/GenBank/DDBJ databases">
        <authorList>
            <consortium name="Genoscope - CEA"/>
            <person name="William W."/>
        </authorList>
    </citation>
    <scope>NUCLEOTIDE SEQUENCE</scope>
</reference>
<accession>A0A8S1YJV8</accession>